<evidence type="ECO:0000313" key="2">
    <source>
        <dbReference type="EMBL" id="TXT13205.1"/>
    </source>
</evidence>
<keyword evidence="3" id="KW-1185">Reference proteome</keyword>
<proteinExistence type="predicted"/>
<dbReference type="EMBL" id="QKWK01000003">
    <property type="protein sequence ID" value="TXT13205.1"/>
    <property type="molecule type" value="Genomic_DNA"/>
</dbReference>
<sequence length="215" mass="23576">MIGSTNYPPLPQAQCDTLYAFYPYPLRARERVHASLRGPAPLSSTSSSSAASSSSSDTQAAVDRAARRALRGKRPAGVALGKDAADLSDEEAALEDDKHAINAFGHRFLLPFGRRLTQMEMEAAPSPTPSDHEHRQEDRGAEPPSPVPPSPELGDQDGEIDLDASLEDRDADPDQSTEYDSDDLRLMRNMDRSIGTHTPESADDRYHEEETMEEE</sequence>
<dbReference type="AlphaFoldDB" id="A0A7D8V1D0"/>
<feature type="region of interest" description="Disordered" evidence="1">
    <location>
        <begin position="122"/>
        <end position="215"/>
    </location>
</feature>
<reference evidence="2 3" key="1">
    <citation type="journal article" date="2019" name="PLoS Genet.">
        <title>Convergent evolution of linked mating-type loci in basidiomycete fungi.</title>
        <authorList>
            <person name="Sun S."/>
            <person name="Coelho M.A."/>
            <person name="Heitman J."/>
            <person name="Nowrousian M."/>
        </authorList>
    </citation>
    <scope>NUCLEOTIDE SEQUENCE [LARGE SCALE GENOMIC DNA]</scope>
    <source>
        <strain evidence="2 3">CBS 4282</strain>
    </source>
</reference>
<gene>
    <name evidence="2" type="ORF">VHUM_01606</name>
</gene>
<feature type="compositionally biased region" description="Acidic residues" evidence="1">
    <location>
        <begin position="154"/>
        <end position="181"/>
    </location>
</feature>
<organism evidence="2 3">
    <name type="scientific">Vanrija humicola</name>
    <name type="common">Yeast</name>
    <name type="synonym">Cryptococcus humicola</name>
    <dbReference type="NCBI Taxonomy" id="5417"/>
    <lineage>
        <taxon>Eukaryota</taxon>
        <taxon>Fungi</taxon>
        <taxon>Dikarya</taxon>
        <taxon>Basidiomycota</taxon>
        <taxon>Agaricomycotina</taxon>
        <taxon>Tremellomycetes</taxon>
        <taxon>Trichosporonales</taxon>
        <taxon>Trichosporonaceae</taxon>
        <taxon>Vanrija</taxon>
    </lineage>
</organism>
<name>A0A7D8V1D0_VANHU</name>
<evidence type="ECO:0000256" key="1">
    <source>
        <dbReference type="SAM" id="MobiDB-lite"/>
    </source>
</evidence>
<protein>
    <submittedName>
        <fullName evidence="2">Uncharacterized protein</fullName>
    </submittedName>
</protein>
<feature type="region of interest" description="Disordered" evidence="1">
    <location>
        <begin position="35"/>
        <end position="74"/>
    </location>
</feature>
<comment type="caution">
    <text evidence="2">The sequence shown here is derived from an EMBL/GenBank/DDBJ whole genome shotgun (WGS) entry which is preliminary data.</text>
</comment>
<feature type="compositionally biased region" description="Basic and acidic residues" evidence="1">
    <location>
        <begin position="182"/>
        <end position="191"/>
    </location>
</feature>
<dbReference type="OrthoDB" id="2563869at2759"/>
<feature type="compositionally biased region" description="Low complexity" evidence="1">
    <location>
        <begin position="43"/>
        <end position="63"/>
    </location>
</feature>
<accession>A0A7D8V1D0</accession>
<dbReference type="Proteomes" id="UP000473826">
    <property type="component" value="Unassembled WGS sequence"/>
</dbReference>
<feature type="compositionally biased region" description="Basic and acidic residues" evidence="1">
    <location>
        <begin position="200"/>
        <end position="209"/>
    </location>
</feature>
<evidence type="ECO:0000313" key="3">
    <source>
        <dbReference type="Proteomes" id="UP000473826"/>
    </source>
</evidence>
<feature type="compositionally biased region" description="Basic and acidic residues" evidence="1">
    <location>
        <begin position="130"/>
        <end position="141"/>
    </location>
</feature>